<dbReference type="Pfam" id="PF00842">
    <property type="entry name" value="Ala_racemase_C"/>
    <property type="match status" value="1"/>
</dbReference>
<dbReference type="Pfam" id="PF01168">
    <property type="entry name" value="Ala_racemase_N"/>
    <property type="match status" value="1"/>
</dbReference>
<feature type="binding site" evidence="4">
    <location>
        <position position="355"/>
    </location>
    <ligand>
        <name>substrate</name>
    </ligand>
</feature>
<dbReference type="SUPFAM" id="SSF51419">
    <property type="entry name" value="PLP-binding barrel"/>
    <property type="match status" value="1"/>
</dbReference>
<evidence type="ECO:0000259" key="6">
    <source>
        <dbReference type="SMART" id="SM01005"/>
    </source>
</evidence>
<evidence type="ECO:0000256" key="2">
    <source>
        <dbReference type="ARBA" id="ARBA00022898"/>
    </source>
</evidence>
<proteinExistence type="inferred from homology"/>
<feature type="active site" description="Proton acceptor; specific for D-alanine" evidence="4">
    <location>
        <position position="69"/>
    </location>
</feature>
<feature type="binding site" evidence="4">
    <location>
        <position position="174"/>
    </location>
    <ligand>
        <name>substrate</name>
    </ligand>
</feature>
<dbReference type="EMBL" id="CP082781">
    <property type="protein sequence ID" value="UGS25548.1"/>
    <property type="molecule type" value="Genomic_DNA"/>
</dbReference>
<comment type="catalytic activity">
    <reaction evidence="4">
        <text>L-alanine = D-alanine</text>
        <dbReference type="Rhea" id="RHEA:20249"/>
        <dbReference type="ChEBI" id="CHEBI:57416"/>
        <dbReference type="ChEBI" id="CHEBI:57972"/>
        <dbReference type="EC" id="5.1.1.1"/>
    </reaction>
</comment>
<accession>A0ABY3RNN6</accession>
<dbReference type="InterPro" id="IPR001608">
    <property type="entry name" value="Ala_racemase_N"/>
</dbReference>
<dbReference type="RefSeq" id="WP_231819385.1">
    <property type="nucleotide sequence ID" value="NZ_CP082781.1"/>
</dbReference>
<dbReference type="InterPro" id="IPR011079">
    <property type="entry name" value="Ala_racemase_C"/>
</dbReference>
<dbReference type="Proteomes" id="UP001199642">
    <property type="component" value="Chromosome"/>
</dbReference>
<dbReference type="PANTHER" id="PTHR30511:SF0">
    <property type="entry name" value="ALANINE RACEMASE, CATABOLIC-RELATED"/>
    <property type="match status" value="1"/>
</dbReference>
<feature type="region of interest" description="Disordered" evidence="5">
    <location>
        <begin position="415"/>
        <end position="436"/>
    </location>
</feature>
<dbReference type="InterPro" id="IPR029066">
    <property type="entry name" value="PLP-binding_barrel"/>
</dbReference>
<feature type="modified residue" description="N6-(pyridoxal phosphate)lysine" evidence="4">
    <location>
        <position position="69"/>
    </location>
</feature>
<dbReference type="HAMAP" id="MF_01201">
    <property type="entry name" value="Ala_racemase"/>
    <property type="match status" value="1"/>
</dbReference>
<keyword evidence="8" id="KW-1185">Reference proteome</keyword>
<reference evidence="7 8" key="1">
    <citation type="submission" date="2023-01" db="EMBL/GenBank/DDBJ databases">
        <title>Characterization of estradiol degrading bacteria Microbacterium sp. MZT7 and reveal degrading genes through genome analysis.</title>
        <authorList>
            <person name="Hao P."/>
            <person name="Gao Y."/>
        </authorList>
    </citation>
    <scope>NUCLEOTIDE SEQUENCE [LARGE SCALE GENOMIC DNA]</scope>
    <source>
        <strain evidence="7 8">MZT7</strain>
    </source>
</reference>
<dbReference type="PANTHER" id="PTHR30511">
    <property type="entry name" value="ALANINE RACEMASE"/>
    <property type="match status" value="1"/>
</dbReference>
<dbReference type="SUPFAM" id="SSF50621">
    <property type="entry name" value="Alanine racemase C-terminal domain-like"/>
    <property type="match status" value="1"/>
</dbReference>
<evidence type="ECO:0000313" key="8">
    <source>
        <dbReference type="Proteomes" id="UP001199642"/>
    </source>
</evidence>
<dbReference type="EC" id="5.1.1.1" evidence="4"/>
<name>A0ABY3RNN6_9MICO</name>
<dbReference type="CDD" id="cd00430">
    <property type="entry name" value="PLPDE_III_AR"/>
    <property type="match status" value="1"/>
</dbReference>
<comment type="similarity">
    <text evidence="4">Belongs to the alanine racemase family.</text>
</comment>
<evidence type="ECO:0000256" key="5">
    <source>
        <dbReference type="SAM" id="MobiDB-lite"/>
    </source>
</evidence>
<sequence length="436" mass="44310">MRAGSAAPLRASLAVSAAGTGIRVERAPGARSPGPTLRVDVGAVAANVRTIARRISAAGTGAEIMAVVKADGFGHGMVPVARAALAAGATWLGVTDVAEGTALRVAGIGAPVLAWLHPAGIDVEAAAGSRIDLAVASSEELAEVAAAAARLRQRRRGPLRPLAVHLHVDAGMARGGAPRADWPALTRLAVTAEGRGLVRIRGLMGHLSDADQADPERNRHGIRAVAAAERMLRTAGIVPARVHLGATAATLTDPATHHDLVRIGAGLVGIDPAEANAAHPVALRGASWLTAPVAHTATVPAGTPVGYGGRHTTAGSTNLAVLGVGYADGIPRGLAPEAAVAIGGERFRIVGRVSMDQIVVDTRDRRFPRGTLATIWGPRGGAAPSIQDWARWADTIPHEIVTGIGPRVRRSLVHETADGRAVESGSRGTGSEGAGA</sequence>
<evidence type="ECO:0000256" key="3">
    <source>
        <dbReference type="ARBA" id="ARBA00023235"/>
    </source>
</evidence>
<feature type="compositionally biased region" description="Gly residues" evidence="5">
    <location>
        <begin position="427"/>
        <end position="436"/>
    </location>
</feature>
<evidence type="ECO:0000313" key="7">
    <source>
        <dbReference type="EMBL" id="UGS25548.1"/>
    </source>
</evidence>
<dbReference type="Gene3D" id="3.20.20.10">
    <property type="entry name" value="Alanine racemase"/>
    <property type="match status" value="1"/>
</dbReference>
<gene>
    <name evidence="7" type="primary">alr</name>
    <name evidence="7" type="ORF">K8F61_12780</name>
</gene>
<feature type="active site" description="Proton acceptor; specific for L-alanine" evidence="4">
    <location>
        <position position="307"/>
    </location>
</feature>
<dbReference type="InterPro" id="IPR009006">
    <property type="entry name" value="Ala_racemase/Decarboxylase_C"/>
</dbReference>
<keyword evidence="2 4" id="KW-0663">Pyridoxal phosphate</keyword>
<dbReference type="SMART" id="SM01005">
    <property type="entry name" value="Ala_racemase_C"/>
    <property type="match status" value="1"/>
</dbReference>
<organism evidence="7 8">
    <name type="scientific">Microbacterium resistens</name>
    <dbReference type="NCBI Taxonomy" id="156977"/>
    <lineage>
        <taxon>Bacteria</taxon>
        <taxon>Bacillati</taxon>
        <taxon>Actinomycetota</taxon>
        <taxon>Actinomycetes</taxon>
        <taxon>Micrococcales</taxon>
        <taxon>Microbacteriaceae</taxon>
        <taxon>Microbacterium</taxon>
    </lineage>
</organism>
<dbReference type="NCBIfam" id="TIGR00492">
    <property type="entry name" value="alr"/>
    <property type="match status" value="1"/>
</dbReference>
<comment type="cofactor">
    <cofactor evidence="1 4">
        <name>pyridoxal 5'-phosphate</name>
        <dbReference type="ChEBI" id="CHEBI:597326"/>
    </cofactor>
</comment>
<evidence type="ECO:0000256" key="1">
    <source>
        <dbReference type="ARBA" id="ARBA00001933"/>
    </source>
</evidence>
<dbReference type="InterPro" id="IPR000821">
    <property type="entry name" value="Ala_racemase"/>
</dbReference>
<dbReference type="GO" id="GO:0008784">
    <property type="term" value="F:alanine racemase activity"/>
    <property type="evidence" value="ECO:0007669"/>
    <property type="project" value="UniProtKB-EC"/>
</dbReference>
<keyword evidence="3 4" id="KW-0413">Isomerase</keyword>
<dbReference type="PRINTS" id="PR00992">
    <property type="entry name" value="ALARACEMASE"/>
</dbReference>
<feature type="domain" description="Alanine racemase C-terminal" evidence="6">
    <location>
        <begin position="286"/>
        <end position="413"/>
    </location>
</feature>
<comment type="pathway">
    <text evidence="4">Amino-acid biosynthesis; D-alanine biosynthesis; D-alanine from L-alanine: step 1/1.</text>
</comment>
<protein>
    <recommendedName>
        <fullName evidence="4">Alanine racemase</fullName>
        <ecNumber evidence="4">5.1.1.1</ecNumber>
    </recommendedName>
</protein>
<evidence type="ECO:0000256" key="4">
    <source>
        <dbReference type="HAMAP-Rule" id="MF_01201"/>
    </source>
</evidence>
<comment type="function">
    <text evidence="4">Catalyzes the interconversion of L-alanine and D-alanine. May also act on other amino acids.</text>
</comment>
<dbReference type="Gene3D" id="2.40.37.10">
    <property type="entry name" value="Lyase, Ornithine Decarboxylase, Chain A, domain 1"/>
    <property type="match status" value="1"/>
</dbReference>